<dbReference type="PANTHER" id="PTHR43445">
    <property type="entry name" value="UDP-N-ACETYLMURAMATE--L-ALANINE LIGASE-RELATED"/>
    <property type="match status" value="1"/>
</dbReference>
<feature type="domain" description="Mur ligase central" evidence="11">
    <location>
        <begin position="93"/>
        <end position="273"/>
    </location>
</feature>
<dbReference type="SUPFAM" id="SSF53244">
    <property type="entry name" value="MurD-like peptide ligases, peptide-binding domain"/>
    <property type="match status" value="1"/>
</dbReference>
<gene>
    <name evidence="12" type="ORF">METZ01_LOCUS46808</name>
</gene>
<evidence type="ECO:0000256" key="3">
    <source>
        <dbReference type="ARBA" id="ARBA00012211"/>
    </source>
</evidence>
<dbReference type="InterPro" id="IPR036615">
    <property type="entry name" value="Mur_ligase_C_dom_sf"/>
</dbReference>
<evidence type="ECO:0000256" key="7">
    <source>
        <dbReference type="ARBA" id="ARBA00022840"/>
    </source>
</evidence>
<feature type="domain" description="Mur ligase N-terminal catalytic" evidence="9">
    <location>
        <begin position="1"/>
        <end position="87"/>
    </location>
</feature>
<dbReference type="UniPathway" id="UPA00219"/>
<dbReference type="EC" id="6.3.2.8" evidence="3"/>
<dbReference type="InterPro" id="IPR005758">
    <property type="entry name" value="UDP-N-AcMur_Ala_ligase_MurC"/>
</dbReference>
<evidence type="ECO:0000256" key="8">
    <source>
        <dbReference type="ARBA" id="ARBA00047833"/>
    </source>
</evidence>
<sequence length="447" mass="49142">MSGIAEVLNNLGYEVSGSDIQSNDATKRLEGMGCSISYKQHGDNVIGKQAVVVSSAIGSNNAELQAAKKQKLLVVPRAEMLAELMRFRFGIAVAGAHGKTTTTSLIVHILSEAKLDPTYIIGGIINATGMNAKLGKSDYLVAEADESDASFLHLKPMLSVITNIDEDHMATYKHNYNNLTKAFINFTSNLPFYGVCVACIDDQGVQDILSKIHRPILSYGFSDDADVKASNVVQNKMKMNFDVDCQSFQKKFPVTLNLIGKHNILNALAAISIALELEIKPKLIQKALANFSGVSRRLDYHQTITVNKKTVPLFDDYGHHPNEIAAVLSTLRNTYPANRLVVIFQPHRFSRTRDMFNEFVSCLSKAGVLILLDIYSANEKPIKQITSSVLANSIRQRSSIDPIVVNDSTEIVDILPNIIHKNDVVLTLGAGDVNKIPHQLKEYFTSP</sequence>
<dbReference type="SUPFAM" id="SSF51984">
    <property type="entry name" value="MurCD N-terminal domain"/>
    <property type="match status" value="1"/>
</dbReference>
<protein>
    <recommendedName>
        <fullName evidence="3">UDP-N-acetylmuramate--L-alanine ligase</fullName>
        <ecNumber evidence="3">6.3.2.8</ecNumber>
    </recommendedName>
</protein>
<dbReference type="InterPro" id="IPR036565">
    <property type="entry name" value="Mur-like_cat_sf"/>
</dbReference>
<organism evidence="12">
    <name type="scientific">marine metagenome</name>
    <dbReference type="NCBI Taxonomy" id="408172"/>
    <lineage>
        <taxon>unclassified sequences</taxon>
        <taxon>metagenomes</taxon>
        <taxon>ecological metagenomes</taxon>
    </lineage>
</organism>
<proteinExistence type="inferred from homology"/>
<reference evidence="12" key="1">
    <citation type="submission" date="2018-05" db="EMBL/GenBank/DDBJ databases">
        <authorList>
            <person name="Lanie J.A."/>
            <person name="Ng W.-L."/>
            <person name="Kazmierczak K.M."/>
            <person name="Andrzejewski T.M."/>
            <person name="Davidsen T.M."/>
            <person name="Wayne K.J."/>
            <person name="Tettelin H."/>
            <person name="Glass J.I."/>
            <person name="Rusch D."/>
            <person name="Podicherti R."/>
            <person name="Tsui H.-C.T."/>
            <person name="Winkler M.E."/>
        </authorList>
    </citation>
    <scope>NUCLEOTIDE SEQUENCE</scope>
</reference>
<dbReference type="InterPro" id="IPR000713">
    <property type="entry name" value="Mur_ligase_N"/>
</dbReference>
<dbReference type="Gene3D" id="3.40.50.720">
    <property type="entry name" value="NAD(P)-binding Rossmann-like Domain"/>
    <property type="match status" value="1"/>
</dbReference>
<evidence type="ECO:0000259" key="11">
    <source>
        <dbReference type="Pfam" id="PF08245"/>
    </source>
</evidence>
<dbReference type="Pfam" id="PF02875">
    <property type="entry name" value="Mur_ligase_C"/>
    <property type="match status" value="1"/>
</dbReference>
<dbReference type="InterPro" id="IPR013221">
    <property type="entry name" value="Mur_ligase_cen"/>
</dbReference>
<accession>A0A381RRV1</accession>
<dbReference type="NCBIfam" id="TIGR01082">
    <property type="entry name" value="murC"/>
    <property type="match status" value="1"/>
</dbReference>
<comment type="catalytic activity">
    <reaction evidence="8">
        <text>UDP-N-acetyl-alpha-D-muramate + L-alanine + ATP = UDP-N-acetyl-alpha-D-muramoyl-L-alanine + ADP + phosphate + H(+)</text>
        <dbReference type="Rhea" id="RHEA:23372"/>
        <dbReference type="ChEBI" id="CHEBI:15378"/>
        <dbReference type="ChEBI" id="CHEBI:30616"/>
        <dbReference type="ChEBI" id="CHEBI:43474"/>
        <dbReference type="ChEBI" id="CHEBI:57972"/>
        <dbReference type="ChEBI" id="CHEBI:70757"/>
        <dbReference type="ChEBI" id="CHEBI:83898"/>
        <dbReference type="ChEBI" id="CHEBI:456216"/>
        <dbReference type="EC" id="6.3.2.8"/>
    </reaction>
</comment>
<dbReference type="GO" id="GO:0008763">
    <property type="term" value="F:UDP-N-acetylmuramate-L-alanine ligase activity"/>
    <property type="evidence" value="ECO:0007669"/>
    <property type="project" value="UniProtKB-EC"/>
</dbReference>
<evidence type="ECO:0000259" key="9">
    <source>
        <dbReference type="Pfam" id="PF01225"/>
    </source>
</evidence>
<dbReference type="Gene3D" id="3.40.1190.10">
    <property type="entry name" value="Mur-like, catalytic domain"/>
    <property type="match status" value="1"/>
</dbReference>
<keyword evidence="4" id="KW-0963">Cytoplasm</keyword>
<name>A0A381RRV1_9ZZZZ</name>
<evidence type="ECO:0000256" key="1">
    <source>
        <dbReference type="ARBA" id="ARBA00004496"/>
    </source>
</evidence>
<dbReference type="GO" id="GO:0005524">
    <property type="term" value="F:ATP binding"/>
    <property type="evidence" value="ECO:0007669"/>
    <property type="project" value="UniProtKB-KW"/>
</dbReference>
<dbReference type="PANTHER" id="PTHR43445:SF3">
    <property type="entry name" value="UDP-N-ACETYLMURAMATE--L-ALANINE LIGASE"/>
    <property type="match status" value="1"/>
</dbReference>
<evidence type="ECO:0000259" key="10">
    <source>
        <dbReference type="Pfam" id="PF02875"/>
    </source>
</evidence>
<keyword evidence="5" id="KW-0436">Ligase</keyword>
<evidence type="ECO:0000256" key="5">
    <source>
        <dbReference type="ARBA" id="ARBA00022598"/>
    </source>
</evidence>
<dbReference type="InterPro" id="IPR050061">
    <property type="entry name" value="MurCDEF_pg_biosynth"/>
</dbReference>
<keyword evidence="7" id="KW-0067">ATP-binding</keyword>
<keyword evidence="6" id="KW-0547">Nucleotide-binding</keyword>
<dbReference type="HAMAP" id="MF_00046">
    <property type="entry name" value="MurC"/>
    <property type="match status" value="1"/>
</dbReference>
<dbReference type="AlphaFoldDB" id="A0A381RRV1"/>
<comment type="pathway">
    <text evidence="2">Cell wall biogenesis; peptidoglycan biosynthesis.</text>
</comment>
<comment type="subcellular location">
    <subcellularLocation>
        <location evidence="1">Cytoplasm</location>
    </subcellularLocation>
</comment>
<dbReference type="GO" id="GO:0005737">
    <property type="term" value="C:cytoplasm"/>
    <property type="evidence" value="ECO:0007669"/>
    <property type="project" value="UniProtKB-SubCell"/>
</dbReference>
<evidence type="ECO:0000313" key="12">
    <source>
        <dbReference type="EMBL" id="SUZ93954.1"/>
    </source>
</evidence>
<evidence type="ECO:0000256" key="6">
    <source>
        <dbReference type="ARBA" id="ARBA00022741"/>
    </source>
</evidence>
<feature type="domain" description="Mur ligase C-terminal" evidence="10">
    <location>
        <begin position="308"/>
        <end position="431"/>
    </location>
</feature>
<evidence type="ECO:0000256" key="2">
    <source>
        <dbReference type="ARBA" id="ARBA00004752"/>
    </source>
</evidence>
<dbReference type="InterPro" id="IPR004101">
    <property type="entry name" value="Mur_ligase_C"/>
</dbReference>
<dbReference type="SUPFAM" id="SSF53623">
    <property type="entry name" value="MurD-like peptide ligases, catalytic domain"/>
    <property type="match status" value="1"/>
</dbReference>
<dbReference type="Pfam" id="PF08245">
    <property type="entry name" value="Mur_ligase_M"/>
    <property type="match status" value="1"/>
</dbReference>
<dbReference type="GO" id="GO:0009252">
    <property type="term" value="P:peptidoglycan biosynthetic process"/>
    <property type="evidence" value="ECO:0007669"/>
    <property type="project" value="UniProtKB-UniPathway"/>
</dbReference>
<dbReference type="Pfam" id="PF01225">
    <property type="entry name" value="Mur_ligase"/>
    <property type="match status" value="1"/>
</dbReference>
<evidence type="ECO:0000256" key="4">
    <source>
        <dbReference type="ARBA" id="ARBA00022490"/>
    </source>
</evidence>
<dbReference type="EMBL" id="UINC01002190">
    <property type="protein sequence ID" value="SUZ93954.1"/>
    <property type="molecule type" value="Genomic_DNA"/>
</dbReference>
<dbReference type="Gene3D" id="3.90.190.20">
    <property type="entry name" value="Mur ligase, C-terminal domain"/>
    <property type="match status" value="1"/>
</dbReference>